<reference evidence="2" key="1">
    <citation type="journal article" date="2019" name="MBio">
        <title>Comparative genomics for the elucidation of multidrug resistance (MDR) in Candida lusitaniae.</title>
        <authorList>
            <person name="Kannan A."/>
            <person name="Asner S.A."/>
            <person name="Trachsel E."/>
            <person name="Kelly S."/>
            <person name="Parker J."/>
            <person name="Sanglard D."/>
        </authorList>
    </citation>
    <scope>NUCLEOTIDE SEQUENCE [LARGE SCALE GENOMIC DNA]</scope>
    <source>
        <strain evidence="2">P1</strain>
    </source>
</reference>
<protein>
    <submittedName>
        <fullName evidence="1">Cell surface mannoprotein</fullName>
    </submittedName>
</protein>
<proteinExistence type="predicted"/>
<name>A0ACD0WK26_CLALS</name>
<evidence type="ECO:0000313" key="1">
    <source>
        <dbReference type="EMBL" id="QFZ27665.1"/>
    </source>
</evidence>
<keyword evidence="2" id="KW-1185">Reference proteome</keyword>
<accession>A0ACD0WK26</accession>
<dbReference type="Proteomes" id="UP000326582">
    <property type="component" value="Chromosome 3"/>
</dbReference>
<evidence type="ECO:0000313" key="2">
    <source>
        <dbReference type="Proteomes" id="UP000326582"/>
    </source>
</evidence>
<gene>
    <name evidence="1" type="ORF">EJF14_30646</name>
</gene>
<organism evidence="1 2">
    <name type="scientific">Clavispora lusitaniae</name>
    <name type="common">Candida lusitaniae</name>
    <dbReference type="NCBI Taxonomy" id="36911"/>
    <lineage>
        <taxon>Eukaryota</taxon>
        <taxon>Fungi</taxon>
        <taxon>Dikarya</taxon>
        <taxon>Ascomycota</taxon>
        <taxon>Saccharomycotina</taxon>
        <taxon>Pichiomycetes</taxon>
        <taxon>Metschnikowiaceae</taxon>
        <taxon>Clavispora</taxon>
    </lineage>
</organism>
<sequence length="502" mass="51485">MPGFSNIRRHLAEVGTQHAMRIYLFLVLAAALPVREAPLEARAVGATTTNIGWAQLLGLAPTGTPAPTTTSTAQVAPTPTTTRGTGIFGSSNTGNSGSGNSGSGNTGGNNANTESSGSNWLSSLLSLFSPSSSSNTSPSSTASPSSSSASPSGSGFFASLLELLGGSRGNGASGSSGATQATASSATSTSGGSGLFNTASESQSGDKPAFSGLVVVEGAGGSDTGSESTQTDAPSSEGAEYAEQGVGITYSPYTKSGQCKSASQVASDMAKLRSYQLIRLYSVDCSGIQNVIRALGSQQQLFLGVWAIDNLDTDLSSMAQQVESGSRGWRAVHTVAIGNEVVNSGRGSASQVRAAVQKARQWFSSNAPSYSGAIVSVDTLAAVMADSSMCDISDYLAVNCHPYFSGIEASTSGTWLQQQTAQLKSHCNNGKDILITESGWPNAGNTLGQAVPSTESQVLALQSLGKVMGHQVVMFTMYNDYWKDPGPYNVEQRWGIYGDPSA</sequence>
<dbReference type="EMBL" id="CP038486">
    <property type="protein sequence ID" value="QFZ27665.1"/>
    <property type="molecule type" value="Genomic_DNA"/>
</dbReference>